<evidence type="ECO:0000256" key="2">
    <source>
        <dbReference type="ARBA" id="ARBA00010617"/>
    </source>
</evidence>
<dbReference type="PRINTS" id="PR00463">
    <property type="entry name" value="EP450I"/>
</dbReference>
<evidence type="ECO:0000256" key="5">
    <source>
        <dbReference type="ARBA" id="ARBA00023002"/>
    </source>
</evidence>
<dbReference type="Gene3D" id="1.10.630.10">
    <property type="entry name" value="Cytochrome P450"/>
    <property type="match status" value="1"/>
</dbReference>
<dbReference type="GeneID" id="117576889"/>
<keyword evidence="5" id="KW-0560">Oxidoreductase</keyword>
<evidence type="ECO:0000256" key="8">
    <source>
        <dbReference type="PIRSR" id="PIRSR602401-1"/>
    </source>
</evidence>
<dbReference type="OrthoDB" id="1470350at2759"/>
<dbReference type="PANTHER" id="PTHR24291">
    <property type="entry name" value="CYTOCHROME P450 FAMILY 4"/>
    <property type="match status" value="1"/>
</dbReference>
<proteinExistence type="inferred from homology"/>
<organism evidence="9 10">
    <name type="scientific">Drosophila albomicans</name>
    <name type="common">Fruit fly</name>
    <dbReference type="NCBI Taxonomy" id="7291"/>
    <lineage>
        <taxon>Eukaryota</taxon>
        <taxon>Metazoa</taxon>
        <taxon>Ecdysozoa</taxon>
        <taxon>Arthropoda</taxon>
        <taxon>Hexapoda</taxon>
        <taxon>Insecta</taxon>
        <taxon>Pterygota</taxon>
        <taxon>Neoptera</taxon>
        <taxon>Endopterygota</taxon>
        <taxon>Diptera</taxon>
        <taxon>Brachycera</taxon>
        <taxon>Muscomorpha</taxon>
        <taxon>Ephydroidea</taxon>
        <taxon>Drosophilidae</taxon>
        <taxon>Drosophila</taxon>
    </lineage>
</organism>
<protein>
    <submittedName>
        <fullName evidence="10">Probable cytochrome P450 313a4</fullName>
    </submittedName>
</protein>
<keyword evidence="6 8" id="KW-0408">Iron</keyword>
<dbReference type="GO" id="GO:0005506">
    <property type="term" value="F:iron ion binding"/>
    <property type="evidence" value="ECO:0007669"/>
    <property type="project" value="InterPro"/>
</dbReference>
<keyword evidence="9" id="KW-1185">Reference proteome</keyword>
<name>A0A6P8XX32_DROAB</name>
<evidence type="ECO:0000313" key="10">
    <source>
        <dbReference type="RefSeq" id="XP_034117914.2"/>
    </source>
</evidence>
<keyword evidence="4 8" id="KW-0479">Metal-binding</keyword>
<dbReference type="Pfam" id="PF00067">
    <property type="entry name" value="p450"/>
    <property type="match status" value="1"/>
</dbReference>
<keyword evidence="7" id="KW-0503">Monooxygenase</keyword>
<gene>
    <name evidence="10" type="primary">LOC117576889</name>
</gene>
<accession>A0A6P8XX32</accession>
<evidence type="ECO:0000256" key="4">
    <source>
        <dbReference type="ARBA" id="ARBA00022723"/>
    </source>
</evidence>
<dbReference type="PRINTS" id="PR00385">
    <property type="entry name" value="P450"/>
</dbReference>
<dbReference type="RefSeq" id="XP_034117914.2">
    <property type="nucleotide sequence ID" value="XM_034262023.2"/>
</dbReference>
<evidence type="ECO:0000256" key="7">
    <source>
        <dbReference type="ARBA" id="ARBA00023033"/>
    </source>
</evidence>
<keyword evidence="3 8" id="KW-0349">Heme</keyword>
<dbReference type="InterPro" id="IPR036396">
    <property type="entry name" value="Cyt_P450_sf"/>
</dbReference>
<dbReference type="GO" id="GO:0004497">
    <property type="term" value="F:monooxygenase activity"/>
    <property type="evidence" value="ECO:0007669"/>
    <property type="project" value="UniProtKB-KW"/>
</dbReference>
<feature type="binding site" description="axial binding residue" evidence="8">
    <location>
        <position position="435"/>
    </location>
    <ligand>
        <name>heme</name>
        <dbReference type="ChEBI" id="CHEBI:30413"/>
    </ligand>
    <ligandPart>
        <name>Fe</name>
        <dbReference type="ChEBI" id="CHEBI:18248"/>
    </ligandPart>
</feature>
<dbReference type="AlphaFoldDB" id="A0A6P8XX32"/>
<dbReference type="Proteomes" id="UP000515160">
    <property type="component" value="Chromosome 2R"/>
</dbReference>
<comment type="cofactor">
    <cofactor evidence="1 8">
        <name>heme</name>
        <dbReference type="ChEBI" id="CHEBI:30413"/>
    </cofactor>
</comment>
<evidence type="ECO:0000256" key="1">
    <source>
        <dbReference type="ARBA" id="ARBA00001971"/>
    </source>
</evidence>
<dbReference type="InterPro" id="IPR002401">
    <property type="entry name" value="Cyt_P450_E_grp-I"/>
</dbReference>
<dbReference type="InterPro" id="IPR001128">
    <property type="entry name" value="Cyt_P450"/>
</dbReference>
<dbReference type="InterPro" id="IPR050196">
    <property type="entry name" value="Cytochrome_P450_Monoox"/>
</dbReference>
<dbReference type="GO" id="GO:0016705">
    <property type="term" value="F:oxidoreductase activity, acting on paired donors, with incorporation or reduction of molecular oxygen"/>
    <property type="evidence" value="ECO:0007669"/>
    <property type="project" value="InterPro"/>
</dbReference>
<dbReference type="SUPFAM" id="SSF48264">
    <property type="entry name" value="Cytochrome P450"/>
    <property type="match status" value="1"/>
</dbReference>
<evidence type="ECO:0000313" key="9">
    <source>
        <dbReference type="Proteomes" id="UP000515160"/>
    </source>
</evidence>
<dbReference type="GO" id="GO:0020037">
    <property type="term" value="F:heme binding"/>
    <property type="evidence" value="ECO:0007669"/>
    <property type="project" value="InterPro"/>
</dbReference>
<dbReference type="PANTHER" id="PTHR24291:SF50">
    <property type="entry name" value="BIFUNCTIONAL ALBAFLAVENONE MONOOXYGENASE_TERPENE SYNTHASE"/>
    <property type="match status" value="1"/>
</dbReference>
<sequence>MLPWITLLVGLWIYVIWSRRRLYQLMLRTPGPRGYPIIGNLHQFWIEKGFLRALAVKIQKYGTAWLGWFGPFPVYFVTEPSLVQDLLTAPHALSKGKIAYHTLEELLGSGVLVLDDPKWSKHRKVLNPAFGPKVLLSFIPIFNNEGGSLIRELDNLVGKGENEMLSYMKNFTLRIATQTTLGSDVKEEEIYKNETLMEKYQSCTEAGIEMILKPWLGIQLFRCWTNFGKLVKDSNSTIRNFINKMIDNKLEQASRNNQPEVKTNSFVNLAIDQLKNQVFNYQNVADEANTIVFAAFETTALTITYTLMHLAMFPEYQERVFEEIKSVFPNTGDFEVAYEDLQNLEYLGMVINESLRLMPALPLSLRKVTEDVKLSNGVVLPKGLQFCIGIFHMHRNKDIWGPEADMFNPDNCLPRSLQDKHPYAFIPFLKGKRNCIGWRYALISMKITLIKILRNYKLTTKFRFEDLEFVDSITLKLKKLPGLQLDRRN</sequence>
<evidence type="ECO:0000256" key="3">
    <source>
        <dbReference type="ARBA" id="ARBA00022617"/>
    </source>
</evidence>
<evidence type="ECO:0000256" key="6">
    <source>
        <dbReference type="ARBA" id="ARBA00023004"/>
    </source>
</evidence>
<reference evidence="10" key="1">
    <citation type="submission" date="2025-08" db="UniProtKB">
        <authorList>
            <consortium name="RefSeq"/>
        </authorList>
    </citation>
    <scope>IDENTIFICATION</scope>
    <source>
        <strain evidence="10">15112-1751.03</strain>
        <tissue evidence="10">Whole Adult</tissue>
    </source>
</reference>
<comment type="similarity">
    <text evidence="2">Belongs to the cytochrome P450 family.</text>
</comment>